<keyword evidence="3" id="KW-1185">Reference proteome</keyword>
<dbReference type="Proteomes" id="UP000311008">
    <property type="component" value="Chromosome"/>
</dbReference>
<organism evidence="2 3">
    <name type="scientific">Methylophilus medardicus</name>
    <dbReference type="NCBI Taxonomy" id="2588534"/>
    <lineage>
        <taxon>Bacteria</taxon>
        <taxon>Pseudomonadati</taxon>
        <taxon>Pseudomonadota</taxon>
        <taxon>Betaproteobacteria</taxon>
        <taxon>Nitrosomonadales</taxon>
        <taxon>Methylophilaceae</taxon>
        <taxon>Methylophilus</taxon>
    </lineage>
</organism>
<evidence type="ECO:0000313" key="2">
    <source>
        <dbReference type="EMBL" id="QDC44582.1"/>
    </source>
</evidence>
<dbReference type="OrthoDB" id="9777694at2"/>
<dbReference type="EMBL" id="CP040946">
    <property type="protein sequence ID" value="QDC44582.1"/>
    <property type="molecule type" value="Genomic_DNA"/>
</dbReference>
<protein>
    <submittedName>
        <fullName evidence="2">Uncharacterized protein</fullName>
    </submittedName>
</protein>
<accession>A0A5B8CTD0</accession>
<proteinExistence type="predicted"/>
<feature type="region of interest" description="Disordered" evidence="1">
    <location>
        <begin position="60"/>
        <end position="91"/>
    </location>
</feature>
<evidence type="ECO:0000256" key="1">
    <source>
        <dbReference type="SAM" id="MobiDB-lite"/>
    </source>
</evidence>
<gene>
    <name evidence="2" type="ORF">FIU01_08600</name>
</gene>
<dbReference type="KEGG" id="mmec:FIU01_08600"/>
<name>A0A5B8CTD0_9PROT</name>
<evidence type="ECO:0000313" key="3">
    <source>
        <dbReference type="Proteomes" id="UP000311008"/>
    </source>
</evidence>
<sequence>MSVSREKLYEQIWSEPIRKVSENYGVSDSYLVRILKKLNIPRPPKGYWAMKAVGIEAEKSKLPAPNPGDPITWSRDGETEYAPESAAQPKTYKTRSKLLTHGLIKEAREHFSNVRESHGEYLKPYKKLCIDLIVSKEGLERGLEVSNNLYCALHQLGHRVQIAPDHRDTHMLDVDERENPKSTNHYSNIWRPYRPTITKIDDVSIGLTIYEMSEEVEVGYLNGKYVPIKEYLKSSLAKIRSPFSWTTTKEIPSGRFCIQVYSTYLGNKWVKQWRETKKGEFSKTMKPILEELCNSTNEIKNLITRAKDEAAERKRLWDEQRERDRIASEERRIAKNLKDSSDELNQIIESWGKLKHIEEFFKEVELRTNKLADDERMVVLARLNKARALIGPLDAFEHLQKWKSPEER</sequence>
<dbReference type="RefSeq" id="WP_140003912.1">
    <property type="nucleotide sequence ID" value="NZ_CP040946.1"/>
</dbReference>
<dbReference type="AlphaFoldDB" id="A0A5B8CTD0"/>
<reference evidence="3" key="1">
    <citation type="journal article" date="2019" name="ISME J.">
        <title>Evolution in action: habitat transition from sediment to the pelagial leads to genome streamlining in Methylophilaceae.</title>
        <authorList>
            <person name="Salcher M."/>
            <person name="Schaefle D."/>
            <person name="Kaspar M."/>
            <person name="Neuenschwander S.M."/>
            <person name="Ghai R."/>
        </authorList>
    </citation>
    <scope>NUCLEOTIDE SEQUENCE [LARGE SCALE GENOMIC DNA]</scope>
    <source>
        <strain evidence="3">MMS-M-51</strain>
    </source>
</reference>